<dbReference type="Proteomes" id="UP000308549">
    <property type="component" value="Unassembled WGS sequence"/>
</dbReference>
<name>A0A4U0U8Q1_9PEZI</name>
<gene>
    <name evidence="2" type="ORF">B0A50_02284</name>
</gene>
<evidence type="ECO:0000256" key="1">
    <source>
        <dbReference type="SAM" id="MobiDB-lite"/>
    </source>
</evidence>
<comment type="caution">
    <text evidence="2">The sequence shown here is derived from an EMBL/GenBank/DDBJ whole genome shotgun (WGS) entry which is preliminary data.</text>
</comment>
<keyword evidence="3" id="KW-1185">Reference proteome</keyword>
<organism evidence="2 3">
    <name type="scientific">Salinomyces thailandicus</name>
    <dbReference type="NCBI Taxonomy" id="706561"/>
    <lineage>
        <taxon>Eukaryota</taxon>
        <taxon>Fungi</taxon>
        <taxon>Dikarya</taxon>
        <taxon>Ascomycota</taxon>
        <taxon>Pezizomycotina</taxon>
        <taxon>Dothideomycetes</taxon>
        <taxon>Dothideomycetidae</taxon>
        <taxon>Mycosphaerellales</taxon>
        <taxon>Teratosphaeriaceae</taxon>
        <taxon>Salinomyces</taxon>
    </lineage>
</organism>
<dbReference type="AlphaFoldDB" id="A0A4U0U8Q1"/>
<evidence type="ECO:0000313" key="2">
    <source>
        <dbReference type="EMBL" id="TKA31437.1"/>
    </source>
</evidence>
<feature type="compositionally biased region" description="Acidic residues" evidence="1">
    <location>
        <begin position="222"/>
        <end position="239"/>
    </location>
</feature>
<feature type="compositionally biased region" description="Acidic residues" evidence="1">
    <location>
        <begin position="104"/>
        <end position="116"/>
    </location>
</feature>
<dbReference type="EMBL" id="NAJL01000008">
    <property type="protein sequence ID" value="TKA31437.1"/>
    <property type="molecule type" value="Genomic_DNA"/>
</dbReference>
<feature type="compositionally biased region" description="Basic and acidic residues" evidence="1">
    <location>
        <begin position="20"/>
        <end position="31"/>
    </location>
</feature>
<feature type="region of interest" description="Disordered" evidence="1">
    <location>
        <begin position="1"/>
        <end position="239"/>
    </location>
</feature>
<evidence type="ECO:0000313" key="3">
    <source>
        <dbReference type="Proteomes" id="UP000308549"/>
    </source>
</evidence>
<protein>
    <submittedName>
        <fullName evidence="2">Uncharacterized protein</fullName>
    </submittedName>
</protein>
<reference evidence="2 3" key="1">
    <citation type="submission" date="2017-03" db="EMBL/GenBank/DDBJ databases">
        <title>Genomes of endolithic fungi from Antarctica.</title>
        <authorList>
            <person name="Coleine C."/>
            <person name="Masonjones S."/>
            <person name="Stajich J.E."/>
        </authorList>
    </citation>
    <scope>NUCLEOTIDE SEQUENCE [LARGE SCALE GENOMIC DNA]</scope>
    <source>
        <strain evidence="2 3">CCFEE 6315</strain>
    </source>
</reference>
<proteinExistence type="predicted"/>
<accession>A0A4U0U8Q1</accession>
<sequence length="248" mass="26306">MARKHQRKTNFAAARRQKPREKGQKGEEKAVRKPPTGDVAVNRPPQRVTKRRQAGKNAALGTLYRAIEDDKTARRQRRTRSPTPMDWQREGYGYHISDTYDHETDLEDADDGDEGSSDPMSPSISVGGVSAADDRLEKGPSSNAAPPPAPGQGWRDGPSAAPQVPGGESGRSSTASATPPPTPGEHGGEAIGGSLPTGHSGECGGESGAAAGEDQPEKEGNGDGEEEDDDDDEYDDDELNVVIKLAAW</sequence>